<evidence type="ECO:0000256" key="1">
    <source>
        <dbReference type="SAM" id="MobiDB-lite"/>
    </source>
</evidence>
<feature type="region of interest" description="Disordered" evidence="1">
    <location>
        <begin position="94"/>
        <end position="153"/>
    </location>
</feature>
<comment type="caution">
    <text evidence="2">The sequence shown here is derived from an EMBL/GenBank/DDBJ whole genome shotgun (WGS) entry which is preliminary data.</text>
</comment>
<reference evidence="2" key="1">
    <citation type="journal article" date="2014" name="Int. J. Syst. Evol. Microbiol.">
        <title>Complete genome sequence of Corynebacterium casei LMG S-19264T (=DSM 44701T), isolated from a smear-ripened cheese.</title>
        <authorList>
            <consortium name="US DOE Joint Genome Institute (JGI-PGF)"/>
            <person name="Walter F."/>
            <person name="Albersmeier A."/>
            <person name="Kalinowski J."/>
            <person name="Ruckert C."/>
        </authorList>
    </citation>
    <scope>NUCLEOTIDE SEQUENCE</scope>
    <source>
        <strain evidence="2">JCM 4834</strain>
    </source>
</reference>
<dbReference type="EMBL" id="BMVX01000002">
    <property type="protein sequence ID" value="GGZ50125.1"/>
    <property type="molecule type" value="Genomic_DNA"/>
</dbReference>
<accession>A0A918QJJ5</accession>
<proteinExistence type="predicted"/>
<reference evidence="2" key="2">
    <citation type="submission" date="2020-09" db="EMBL/GenBank/DDBJ databases">
        <authorList>
            <person name="Sun Q."/>
            <person name="Ohkuma M."/>
        </authorList>
    </citation>
    <scope>NUCLEOTIDE SEQUENCE</scope>
    <source>
        <strain evidence="2">JCM 4834</strain>
    </source>
</reference>
<feature type="compositionally biased region" description="Basic residues" evidence="1">
    <location>
        <begin position="106"/>
        <end position="116"/>
    </location>
</feature>
<dbReference type="AlphaFoldDB" id="A0A918QJJ5"/>
<dbReference type="Proteomes" id="UP000634660">
    <property type="component" value="Unassembled WGS sequence"/>
</dbReference>
<protein>
    <submittedName>
        <fullName evidence="2">Uncharacterized protein</fullName>
    </submittedName>
</protein>
<gene>
    <name evidence="2" type="ORF">GCM10010371_06900</name>
</gene>
<evidence type="ECO:0000313" key="3">
    <source>
        <dbReference type="Proteomes" id="UP000634660"/>
    </source>
</evidence>
<name>A0A918QJJ5_9ACTN</name>
<organism evidence="2 3">
    <name type="scientific">Streptomyces subrutilus</name>
    <dbReference type="NCBI Taxonomy" id="36818"/>
    <lineage>
        <taxon>Bacteria</taxon>
        <taxon>Bacillati</taxon>
        <taxon>Actinomycetota</taxon>
        <taxon>Actinomycetes</taxon>
        <taxon>Kitasatosporales</taxon>
        <taxon>Streptomycetaceae</taxon>
        <taxon>Streptomyces</taxon>
    </lineage>
</organism>
<evidence type="ECO:0000313" key="2">
    <source>
        <dbReference type="EMBL" id="GGZ50125.1"/>
    </source>
</evidence>
<sequence length="153" mass="16380">MVTAEDAPVQVTTTAVAGSPLGLAEGEPLAVRPLPPEYDFFLPLLELEQPPPLLPLLVPPLPLPPPLDENPVSAKTTAISTAVNLIRRPAAMARPLPLDDGGPRYQHPRRPGRIIRRTTEQPANDRAADARTPRTVAPNQPNPAASRTPASLR</sequence>
<feature type="compositionally biased region" description="Polar residues" evidence="1">
    <location>
        <begin position="137"/>
        <end position="153"/>
    </location>
</feature>